<dbReference type="InterPro" id="IPR036662">
    <property type="entry name" value="PTS_EIIA_man-typ_sf"/>
</dbReference>
<dbReference type="CDD" id="cd00367">
    <property type="entry name" value="PTS-HPr_like"/>
    <property type="match status" value="1"/>
</dbReference>
<comment type="catalytic activity">
    <reaction evidence="1">
        <text>dihydroxyacetone + phosphoenolpyruvate = dihydroxyacetone phosphate + pyruvate</text>
        <dbReference type="Rhea" id="RHEA:18381"/>
        <dbReference type="ChEBI" id="CHEBI:15361"/>
        <dbReference type="ChEBI" id="CHEBI:16016"/>
        <dbReference type="ChEBI" id="CHEBI:57642"/>
        <dbReference type="ChEBI" id="CHEBI:58702"/>
        <dbReference type="EC" id="2.7.1.121"/>
    </reaction>
</comment>
<comment type="subunit">
    <text evidence="7">Homodimer. The dihydroxyacetone kinase complex is composed of a homodimer of DhaM, a homodimer of DhaK and the subunit DhaL.</text>
</comment>
<evidence type="ECO:0000256" key="4">
    <source>
        <dbReference type="ARBA" id="ARBA00012095"/>
    </source>
</evidence>
<dbReference type="PRINTS" id="PR00107">
    <property type="entry name" value="PHOSPHOCPHPR"/>
</dbReference>
<keyword evidence="11" id="KW-1185">Reference proteome</keyword>
<evidence type="ECO:0000256" key="2">
    <source>
        <dbReference type="ARBA" id="ARBA00002788"/>
    </source>
</evidence>
<dbReference type="PROSITE" id="PS51350">
    <property type="entry name" value="PTS_HPR_DOM"/>
    <property type="match status" value="1"/>
</dbReference>
<feature type="domain" description="HPr" evidence="9">
    <location>
        <begin position="155"/>
        <end position="238"/>
    </location>
</feature>
<dbReference type="Gene3D" id="3.40.50.510">
    <property type="entry name" value="Phosphotransferase system, mannose-type IIA component"/>
    <property type="match status" value="1"/>
</dbReference>
<dbReference type="InterPro" id="IPR039643">
    <property type="entry name" value="DhaM"/>
</dbReference>
<dbReference type="EC" id="2.7.1.121" evidence="4"/>
<name>A0ABT1KQW3_9MICO</name>
<protein>
    <recommendedName>
        <fullName evidence="5">Phosphocarrier protein HPr</fullName>
        <ecNumber evidence="4">2.7.1.121</ecNumber>
    </recommendedName>
</protein>
<dbReference type="PROSITE" id="PS00369">
    <property type="entry name" value="PTS_HPR_HIS"/>
    <property type="match status" value="1"/>
</dbReference>
<evidence type="ECO:0000256" key="5">
    <source>
        <dbReference type="ARBA" id="ARBA00020422"/>
    </source>
</evidence>
<dbReference type="NCBIfam" id="TIGR01003">
    <property type="entry name" value="PTS_HPr_family"/>
    <property type="match status" value="1"/>
</dbReference>
<dbReference type="Pfam" id="PF00381">
    <property type="entry name" value="PTS-HPr"/>
    <property type="match status" value="1"/>
</dbReference>
<comment type="function">
    <text evidence="3">General (non sugar-specific) component of the phosphoenolpyruvate-dependent sugar phosphotransferase system (sugar PTS). This major carbohydrate active-transport system catalyzes the phosphorylation of incoming sugar substrates concomitantly with their translocation across the cell membrane. The phosphoryl group from phosphoenolpyruvate (PEP) is transferred to the phosphoryl carrier protein HPr by enzyme I. Phospho-HPr then transfers it to the PTS EIIA domain.</text>
</comment>
<dbReference type="NCBIfam" id="TIGR02364">
    <property type="entry name" value="dha_pts"/>
    <property type="match status" value="1"/>
</dbReference>
<evidence type="ECO:0000256" key="3">
    <source>
        <dbReference type="ARBA" id="ARBA00003681"/>
    </source>
</evidence>
<dbReference type="InterPro" id="IPR035895">
    <property type="entry name" value="HPr-like_sf"/>
</dbReference>
<gene>
    <name evidence="10" type="ORF">BCL57_003016</name>
</gene>
<dbReference type="PANTHER" id="PTHR38594:SF1">
    <property type="entry name" value="PEP-DEPENDENT DIHYDROXYACETONE KINASE, PHOSPHORYL DONOR SUBUNIT DHAM"/>
    <property type="match status" value="1"/>
</dbReference>
<proteinExistence type="predicted"/>
<keyword evidence="6" id="KW-0808">Transferase</keyword>
<dbReference type="EMBL" id="SODL02000006">
    <property type="protein sequence ID" value="MCP2368837.1"/>
    <property type="molecule type" value="Genomic_DNA"/>
</dbReference>
<evidence type="ECO:0000256" key="7">
    <source>
        <dbReference type="ARBA" id="ARBA00046577"/>
    </source>
</evidence>
<evidence type="ECO:0000259" key="9">
    <source>
        <dbReference type="PROSITE" id="PS51350"/>
    </source>
</evidence>
<reference evidence="10" key="1">
    <citation type="submission" date="2022-06" db="EMBL/GenBank/DDBJ databases">
        <title>Genomic Encyclopedia of Type Strains, Phase III (KMG-III): the genomes of soil and plant-associated and newly described type strains.</title>
        <authorList>
            <person name="Whitman W."/>
        </authorList>
    </citation>
    <scope>NUCLEOTIDE SEQUENCE</scope>
    <source>
        <strain evidence="10">CPCC 202695</strain>
    </source>
</reference>
<dbReference type="SUPFAM" id="SSF55594">
    <property type="entry name" value="HPr-like"/>
    <property type="match status" value="1"/>
</dbReference>
<dbReference type="InterPro" id="IPR000032">
    <property type="entry name" value="HPr-like"/>
</dbReference>
<dbReference type="InterPro" id="IPR004701">
    <property type="entry name" value="PTS_EIIA_man-typ"/>
</dbReference>
<organism evidence="10 11">
    <name type="scientific">Agromyces flavus</name>
    <dbReference type="NCBI Taxonomy" id="589382"/>
    <lineage>
        <taxon>Bacteria</taxon>
        <taxon>Bacillati</taxon>
        <taxon>Actinomycetota</taxon>
        <taxon>Actinomycetes</taxon>
        <taxon>Micrococcales</taxon>
        <taxon>Microbacteriaceae</taxon>
        <taxon>Agromyces</taxon>
    </lineage>
</organism>
<evidence type="ECO:0000256" key="6">
    <source>
        <dbReference type="ARBA" id="ARBA00022679"/>
    </source>
</evidence>
<evidence type="ECO:0000256" key="1">
    <source>
        <dbReference type="ARBA" id="ARBA00001113"/>
    </source>
</evidence>
<evidence type="ECO:0000259" key="8">
    <source>
        <dbReference type="PROSITE" id="PS51096"/>
    </source>
</evidence>
<dbReference type="SUPFAM" id="SSF53062">
    <property type="entry name" value="PTS system fructose IIA component-like"/>
    <property type="match status" value="1"/>
</dbReference>
<dbReference type="InterPro" id="IPR001020">
    <property type="entry name" value="PTS_HPr_His_P_site"/>
</dbReference>
<dbReference type="PROSITE" id="PS51096">
    <property type="entry name" value="PTS_EIIA_TYPE_4"/>
    <property type="match status" value="1"/>
</dbReference>
<comment type="caution">
    <text evidence="10">The sequence shown here is derived from an EMBL/GenBank/DDBJ whole genome shotgun (WGS) entry which is preliminary data.</text>
</comment>
<dbReference type="Gene3D" id="3.30.1340.10">
    <property type="entry name" value="HPr-like"/>
    <property type="match status" value="1"/>
</dbReference>
<comment type="function">
    <text evidence="2">Component of the dihydroxyacetone kinase complex, which is responsible for the phosphoenolpyruvate (PEP)-dependent phosphorylation of dihydroxyacetone. DhaM serves as the phosphoryl donor. Is phosphorylated by phosphoenolpyruvate in an EI- and HPr-dependent reaction, and a phosphorelay system on histidine residues finally leads to phosphoryl transfer to DhaL and dihydroxyacetone.</text>
</comment>
<evidence type="ECO:0000313" key="11">
    <source>
        <dbReference type="Proteomes" id="UP000893823"/>
    </source>
</evidence>
<dbReference type="PANTHER" id="PTHR38594">
    <property type="entry name" value="PEP-DEPENDENT DIHYDROXYACETONE KINASE, PHOSPHORYL DONOR SUBUNIT DHAM"/>
    <property type="match status" value="1"/>
</dbReference>
<dbReference type="Proteomes" id="UP000893823">
    <property type="component" value="Unassembled WGS sequence"/>
</dbReference>
<evidence type="ECO:0000313" key="10">
    <source>
        <dbReference type="EMBL" id="MCP2368837.1"/>
    </source>
</evidence>
<feature type="domain" description="PTS EIIA type-4" evidence="8">
    <location>
        <begin position="9"/>
        <end position="139"/>
    </location>
</feature>
<dbReference type="RefSeq" id="WP_231945699.1">
    <property type="nucleotide sequence ID" value="NZ_LT629755.1"/>
</dbReference>
<accession>A0ABT1KQW3</accession>
<sequence length="238" mass="24077">MPDPVRDARVGIVFVSHSRRLADGLVELARQMAPTARLEAAGGTDDGRIGTSFDLVSSAIQAADDGVGVVVLCDLGSAILTADTALDFLDDDQRARVRIADAPLVEGGVAASVAAESGDPLDAVLRAAETAAGAGPRSVEDAHAGAGVAPAATPVHRRRVTLANADGLHARPAAELVKLAGTFPQRVTVNGTDAKSLLAIMALGLVRGDEVEIASEDPDGAPAVDAIADLAESGFGEH</sequence>
<dbReference type="Pfam" id="PF03610">
    <property type="entry name" value="EIIA-man"/>
    <property type="match status" value="1"/>
</dbReference>
<dbReference type="InterPro" id="IPR012844">
    <property type="entry name" value="DhaM_N"/>
</dbReference>